<proteinExistence type="predicted"/>
<evidence type="ECO:0000313" key="2">
    <source>
        <dbReference type="Proteomes" id="UP001230986"/>
    </source>
</evidence>
<gene>
    <name evidence="1" type="ORF">QQ055_05905</name>
</gene>
<dbReference type="RefSeq" id="WP_283361889.1">
    <property type="nucleotide sequence ID" value="NZ_JASVEJ010000022.1"/>
</dbReference>
<dbReference type="GO" id="GO:0032259">
    <property type="term" value="P:methylation"/>
    <property type="evidence" value="ECO:0007669"/>
    <property type="project" value="UniProtKB-KW"/>
</dbReference>
<dbReference type="PANTHER" id="PTHR43861">
    <property type="entry name" value="TRANS-ACONITATE 2-METHYLTRANSFERASE-RELATED"/>
    <property type="match status" value="1"/>
</dbReference>
<reference evidence="1 2" key="1">
    <citation type="submission" date="2023-06" db="EMBL/GenBank/DDBJ databases">
        <title>Whole genome sequence of Oscillatoria calcuttensis NRMC-F 0142.</title>
        <authorList>
            <person name="Shakena Fathima T."/>
            <person name="Muralitharan G."/>
            <person name="Thajuddin N."/>
        </authorList>
    </citation>
    <scope>NUCLEOTIDE SEQUENCE [LARGE SCALE GENOMIC DNA]</scope>
    <source>
        <strain evidence="1 2">NRMC-F 0142</strain>
    </source>
</reference>
<dbReference type="SUPFAM" id="SSF53335">
    <property type="entry name" value="S-adenosyl-L-methionine-dependent methyltransferases"/>
    <property type="match status" value="1"/>
</dbReference>
<organism evidence="1 2">
    <name type="scientific">Geitlerinema calcuttense NRMC-F 0142</name>
    <dbReference type="NCBI Taxonomy" id="2922238"/>
    <lineage>
        <taxon>Bacteria</taxon>
        <taxon>Bacillati</taxon>
        <taxon>Cyanobacteriota</taxon>
        <taxon>Cyanophyceae</taxon>
        <taxon>Geitlerinematales</taxon>
        <taxon>Geitlerinemataceae</taxon>
        <taxon>Geitlerinema</taxon>
    </lineage>
</organism>
<dbReference type="Gene3D" id="3.40.50.150">
    <property type="entry name" value="Vaccinia Virus protein VP39"/>
    <property type="match status" value="1"/>
</dbReference>
<evidence type="ECO:0000313" key="1">
    <source>
        <dbReference type="EMBL" id="MDL5056999.1"/>
    </source>
</evidence>
<dbReference type="EMBL" id="JASVEJ010000022">
    <property type="protein sequence ID" value="MDL5056999.1"/>
    <property type="molecule type" value="Genomic_DNA"/>
</dbReference>
<keyword evidence="1" id="KW-0808">Transferase</keyword>
<protein>
    <submittedName>
        <fullName evidence="1">Class I SAM-dependent methyltransferase</fullName>
        <ecNumber evidence="1">2.1.1.-</ecNumber>
    </submittedName>
</protein>
<dbReference type="Pfam" id="PF13489">
    <property type="entry name" value="Methyltransf_23"/>
    <property type="match status" value="1"/>
</dbReference>
<sequence>MSYSQRLLQQGSSLTRLAHRSRYDAVLSLLQGNQFQRALDYGCGDGWLLRSAYEAGLVTSGVGVDIAPQMLSLSQETLANIPGFQFCLPDAIASRIEPQSCDLLLCTETLEHVDSPIEILDTILSYCKPGATVVISVPIEIGPALLVKQFGRYLANFKGHYGYEKYTPKELWDAAFLWNTDSFPSSHSLPFTGFRAHKGFDYRKIKAMLAERLSLEKQVCTPFPLLGNWFNSTVFWVGRV</sequence>
<accession>A0ABT7LYW8</accession>
<dbReference type="GO" id="GO:0008168">
    <property type="term" value="F:methyltransferase activity"/>
    <property type="evidence" value="ECO:0007669"/>
    <property type="project" value="UniProtKB-KW"/>
</dbReference>
<dbReference type="CDD" id="cd02440">
    <property type="entry name" value="AdoMet_MTases"/>
    <property type="match status" value="1"/>
</dbReference>
<dbReference type="Proteomes" id="UP001230986">
    <property type="component" value="Unassembled WGS sequence"/>
</dbReference>
<keyword evidence="1" id="KW-0489">Methyltransferase</keyword>
<dbReference type="InterPro" id="IPR029063">
    <property type="entry name" value="SAM-dependent_MTases_sf"/>
</dbReference>
<comment type="caution">
    <text evidence="1">The sequence shown here is derived from an EMBL/GenBank/DDBJ whole genome shotgun (WGS) entry which is preliminary data.</text>
</comment>
<dbReference type="EC" id="2.1.1.-" evidence="1"/>
<keyword evidence="2" id="KW-1185">Reference proteome</keyword>
<name>A0ABT7LYW8_9CYAN</name>